<name>A0A3D8Q2A1_9BACI</name>
<dbReference type="Proteomes" id="UP000257143">
    <property type="component" value="Unassembled WGS sequence"/>
</dbReference>
<reference evidence="5" key="1">
    <citation type="submission" date="2017-11" db="EMBL/GenBank/DDBJ databases">
        <authorList>
            <person name="Zhu W."/>
        </authorList>
    </citation>
    <scope>NUCLEOTIDE SEQUENCE [LARGE SCALE GENOMIC DNA]</scope>
    <source>
        <strain evidence="5">CAU 1183</strain>
    </source>
</reference>
<comment type="caution">
    <text evidence="4">The sequence shown here is derived from an EMBL/GenBank/DDBJ whole genome shotgun (WGS) entry which is preliminary data.</text>
</comment>
<evidence type="ECO:0000256" key="2">
    <source>
        <dbReference type="ARBA" id="ARBA00022679"/>
    </source>
</evidence>
<proteinExistence type="inferred from homology"/>
<dbReference type="AlphaFoldDB" id="A0A3D8Q2A1"/>
<evidence type="ECO:0000256" key="1">
    <source>
        <dbReference type="ARBA" id="ARBA00007274"/>
    </source>
</evidence>
<dbReference type="RefSeq" id="WP_115771774.1">
    <property type="nucleotide sequence ID" value="NZ_PIOC01000004.1"/>
</dbReference>
<dbReference type="OrthoDB" id="9812571at2"/>
<dbReference type="Pfam" id="PF12464">
    <property type="entry name" value="Mac"/>
    <property type="match status" value="1"/>
</dbReference>
<sequence>MKSAKEKMLAGEQYRSADKELLEMRNNARRITRLYKMLGLADIRLLTQELLMEILQLL</sequence>
<dbReference type="GO" id="GO:0016407">
    <property type="term" value="F:acetyltransferase activity"/>
    <property type="evidence" value="ECO:0007669"/>
    <property type="project" value="InterPro"/>
</dbReference>
<feature type="domain" description="Maltose/galactoside acetyltransferase" evidence="3">
    <location>
        <begin position="7"/>
        <end position="55"/>
    </location>
</feature>
<keyword evidence="5" id="KW-1185">Reference proteome</keyword>
<dbReference type="EMBL" id="PIOC01000004">
    <property type="protein sequence ID" value="RDW21145.1"/>
    <property type="molecule type" value="Genomic_DNA"/>
</dbReference>
<evidence type="ECO:0000313" key="4">
    <source>
        <dbReference type="EMBL" id="RDW21145.1"/>
    </source>
</evidence>
<accession>A0A3D8Q2A1</accession>
<comment type="similarity">
    <text evidence="1">Belongs to the transferase hexapeptide repeat family.</text>
</comment>
<evidence type="ECO:0000259" key="3">
    <source>
        <dbReference type="Pfam" id="PF12464"/>
    </source>
</evidence>
<gene>
    <name evidence="4" type="ORF">CWR48_04100</name>
</gene>
<protein>
    <recommendedName>
        <fullName evidence="3">Maltose/galactoside acetyltransferase domain-containing protein</fullName>
    </recommendedName>
</protein>
<organism evidence="4 5">
    <name type="scientific">Oceanobacillus arenosus</name>
    <dbReference type="NCBI Taxonomy" id="1229153"/>
    <lineage>
        <taxon>Bacteria</taxon>
        <taxon>Bacillati</taxon>
        <taxon>Bacillota</taxon>
        <taxon>Bacilli</taxon>
        <taxon>Bacillales</taxon>
        <taxon>Bacillaceae</taxon>
        <taxon>Oceanobacillus</taxon>
    </lineage>
</organism>
<evidence type="ECO:0000313" key="5">
    <source>
        <dbReference type="Proteomes" id="UP000257143"/>
    </source>
</evidence>
<dbReference type="InterPro" id="IPR024688">
    <property type="entry name" value="Mac_dom"/>
</dbReference>
<keyword evidence="2" id="KW-0808">Transferase</keyword>